<dbReference type="Gene3D" id="3.40.50.1820">
    <property type="entry name" value="alpha/beta hydrolase"/>
    <property type="match status" value="1"/>
</dbReference>
<dbReference type="InterPro" id="IPR051218">
    <property type="entry name" value="Sec_MonoDiacylglyc_Lipase"/>
</dbReference>
<dbReference type="GO" id="GO:0006629">
    <property type="term" value="P:lipid metabolic process"/>
    <property type="evidence" value="ECO:0007669"/>
    <property type="project" value="InterPro"/>
</dbReference>
<comment type="caution">
    <text evidence="2">The sequence shown here is derived from an EMBL/GenBank/DDBJ whole genome shotgun (WGS) entry which is preliminary data.</text>
</comment>
<dbReference type="RefSeq" id="WP_166303062.1">
    <property type="nucleotide sequence ID" value="NZ_CAWPIB010000004.1"/>
</dbReference>
<dbReference type="Pfam" id="PF01764">
    <property type="entry name" value="Lipase_3"/>
    <property type="match status" value="1"/>
</dbReference>
<dbReference type="PANTHER" id="PTHR45856:SF11">
    <property type="entry name" value="FUNGAL LIPASE-LIKE DOMAIN-CONTAINING PROTEIN"/>
    <property type="match status" value="1"/>
</dbReference>
<dbReference type="Proteomes" id="UP000591844">
    <property type="component" value="Unassembled WGS sequence"/>
</dbReference>
<proteinExistence type="predicted"/>
<dbReference type="CDD" id="cd00519">
    <property type="entry name" value="Lipase_3"/>
    <property type="match status" value="1"/>
</dbReference>
<accession>A0A7X5QBR5</accession>
<reference evidence="2 3" key="1">
    <citation type="submission" date="2018-02" db="EMBL/GenBank/DDBJ databases">
        <authorList>
            <person name="Machado R.A."/>
        </authorList>
    </citation>
    <scope>NUCLEOTIDE SEQUENCE [LARGE SCALE GENOMIC DNA]</scope>
    <source>
        <strain evidence="2 3">DSM 19724</strain>
    </source>
</reference>
<dbReference type="InterPro" id="IPR029058">
    <property type="entry name" value="AB_hydrolase_fold"/>
</dbReference>
<sequence length="374" mass="42416">MAIYLKDQKINLALSFISGSGSIITEKPEPTLVAENIKESLEKSLVTANRFSIVWGPAVFRINNGESSKDNKDDHVLFIVKNRRFPYDYRIVIRGSWSDINWQVENFAVHETVNWSLWDPNIPEEFKDAKISYGTHIALDYIINQVKSNNTPGHGESLIDAIDKIALEKGVHNITITGHSLGGILASTLGLYLKRLYLNKRKNNIRIHVCSFANPNTGNDVFASYIKYVFNSSSVTSYKSNFLRIYNRKDVISLIWNLDGLETIPTIYEPLIKLDEELINKFKKIVLLVKDKGYTKLTPNLPFTAPILELNLNKQVIFQHITAYANQYDMNLVEVNDGTQPPIDDIVVINSNLSQDIVAYFLLIPIPENNTNIA</sequence>
<gene>
    <name evidence="2" type="ORF">C5469_04745</name>
</gene>
<dbReference type="PANTHER" id="PTHR45856">
    <property type="entry name" value="ALPHA/BETA-HYDROLASES SUPERFAMILY PROTEIN"/>
    <property type="match status" value="1"/>
</dbReference>
<feature type="domain" description="Fungal lipase-type" evidence="1">
    <location>
        <begin position="153"/>
        <end position="253"/>
    </location>
</feature>
<dbReference type="EMBL" id="PUJW01000004">
    <property type="protein sequence ID" value="NHB91484.1"/>
    <property type="molecule type" value="Genomic_DNA"/>
</dbReference>
<name>A0A7X5QBR5_9GAMM</name>
<organism evidence="2 3">
    <name type="scientific">Photorhabdus cinerea</name>
    <dbReference type="NCBI Taxonomy" id="471575"/>
    <lineage>
        <taxon>Bacteria</taxon>
        <taxon>Pseudomonadati</taxon>
        <taxon>Pseudomonadota</taxon>
        <taxon>Gammaproteobacteria</taxon>
        <taxon>Enterobacterales</taxon>
        <taxon>Morganellaceae</taxon>
        <taxon>Photorhabdus</taxon>
    </lineage>
</organism>
<dbReference type="SUPFAM" id="SSF53474">
    <property type="entry name" value="alpha/beta-Hydrolases"/>
    <property type="match status" value="1"/>
</dbReference>
<evidence type="ECO:0000313" key="3">
    <source>
        <dbReference type="Proteomes" id="UP000591844"/>
    </source>
</evidence>
<protein>
    <submittedName>
        <fullName evidence="2">Lipase</fullName>
    </submittedName>
</protein>
<evidence type="ECO:0000259" key="1">
    <source>
        <dbReference type="Pfam" id="PF01764"/>
    </source>
</evidence>
<evidence type="ECO:0000313" key="2">
    <source>
        <dbReference type="EMBL" id="NHB91484.1"/>
    </source>
</evidence>
<keyword evidence="3" id="KW-1185">Reference proteome</keyword>
<dbReference type="AlphaFoldDB" id="A0A7X5QBR5"/>
<dbReference type="InterPro" id="IPR002921">
    <property type="entry name" value="Fungal_lipase-type"/>
</dbReference>